<dbReference type="Proteomes" id="UP000770661">
    <property type="component" value="Unassembled WGS sequence"/>
</dbReference>
<proteinExistence type="predicted"/>
<evidence type="ECO:0000313" key="2">
    <source>
        <dbReference type="EMBL" id="KAG0729901.1"/>
    </source>
</evidence>
<evidence type="ECO:0000313" key="3">
    <source>
        <dbReference type="Proteomes" id="UP000770661"/>
    </source>
</evidence>
<accession>A0A8J5D331</accession>
<evidence type="ECO:0000256" key="1">
    <source>
        <dbReference type="SAM" id="MobiDB-lite"/>
    </source>
</evidence>
<dbReference type="AlphaFoldDB" id="A0A8J5D331"/>
<feature type="compositionally biased region" description="Pro residues" evidence="1">
    <location>
        <begin position="1"/>
        <end position="10"/>
    </location>
</feature>
<feature type="region of interest" description="Disordered" evidence="1">
    <location>
        <begin position="1"/>
        <end position="72"/>
    </location>
</feature>
<gene>
    <name evidence="2" type="ORF">GWK47_029371</name>
</gene>
<reference evidence="2" key="1">
    <citation type="submission" date="2020-07" db="EMBL/GenBank/DDBJ databases">
        <title>The High-quality genome of the commercially important snow crab, Chionoecetes opilio.</title>
        <authorList>
            <person name="Jeong J.-H."/>
            <person name="Ryu S."/>
        </authorList>
    </citation>
    <scope>NUCLEOTIDE SEQUENCE</scope>
    <source>
        <strain evidence="2">MADBK_172401_WGS</strain>
        <tissue evidence="2">Digestive gland</tissue>
    </source>
</reference>
<protein>
    <submittedName>
        <fullName evidence="2">Uncharacterized protein</fullName>
    </submittedName>
</protein>
<dbReference type="OrthoDB" id="10035882at2759"/>
<sequence length="162" mass="18012">MRSVPSPGPRQSPYQGMGPPTPGTAGQGDPSPYPPSSPQQGQPPLLYQQQQQQPQQQQQQQQQYRLQRTMSAPVGMPAAREALWVEITQVSSTRRVGQIQKAWDIFPHQCLEVANKVCTPRAVLTPSRRPRATTMTHPHPLPTRHQLQAATSLAHTRCHLPP</sequence>
<name>A0A8J5D331_CHIOP</name>
<comment type="caution">
    <text evidence="2">The sequence shown here is derived from an EMBL/GenBank/DDBJ whole genome shotgun (WGS) entry which is preliminary data.</text>
</comment>
<organism evidence="2 3">
    <name type="scientific">Chionoecetes opilio</name>
    <name type="common">Atlantic snow crab</name>
    <name type="synonym">Cancer opilio</name>
    <dbReference type="NCBI Taxonomy" id="41210"/>
    <lineage>
        <taxon>Eukaryota</taxon>
        <taxon>Metazoa</taxon>
        <taxon>Ecdysozoa</taxon>
        <taxon>Arthropoda</taxon>
        <taxon>Crustacea</taxon>
        <taxon>Multicrustacea</taxon>
        <taxon>Malacostraca</taxon>
        <taxon>Eumalacostraca</taxon>
        <taxon>Eucarida</taxon>
        <taxon>Decapoda</taxon>
        <taxon>Pleocyemata</taxon>
        <taxon>Brachyura</taxon>
        <taxon>Eubrachyura</taxon>
        <taxon>Majoidea</taxon>
        <taxon>Majidae</taxon>
        <taxon>Chionoecetes</taxon>
    </lineage>
</organism>
<dbReference type="EMBL" id="JACEEZ010000684">
    <property type="protein sequence ID" value="KAG0729901.1"/>
    <property type="molecule type" value="Genomic_DNA"/>
</dbReference>
<feature type="compositionally biased region" description="Low complexity" evidence="1">
    <location>
        <begin position="38"/>
        <end position="67"/>
    </location>
</feature>
<keyword evidence="3" id="KW-1185">Reference proteome</keyword>